<evidence type="ECO:0000256" key="3">
    <source>
        <dbReference type="ARBA" id="ARBA00022741"/>
    </source>
</evidence>
<feature type="binding site" evidence="9">
    <location>
        <position position="261"/>
    </location>
    <ligand>
        <name>substrate</name>
    </ligand>
</feature>
<sequence length="333" mass="33164">MTERLVVVGSLNMDLSITVPRLPGPGETVQGADVVRGAGGKGANQAVAAARLGATVRMVGLLGDDAFGTELRSCLAGEGVDDRAVADLPGAASGLAMIVVQQDGENTITLSPGANRHLDVPALESLTDGPLAGPADTVLFQLEVPLPTVMAAARAARTAGALTVLNAAPRPDPGPVLTELLGQVDVLVVNETEAAGLLGLAADALHGEQDWTAHAERLRELGPATVVVTLGAAGAVAAGPQGRLRQPGFPVDAVDTVGAGDAFCAQLSIALGAGRPLAEAVRRACAAGALAATRTGAQHSLPTRAEVDALLARAADPADAAASGAGTEVRHAH</sequence>
<feature type="binding site" evidence="9">
    <location>
        <position position="190"/>
    </location>
    <ligand>
        <name>ATP</name>
        <dbReference type="ChEBI" id="CHEBI:30616"/>
    </ligand>
</feature>
<dbReference type="GO" id="GO:0005829">
    <property type="term" value="C:cytosol"/>
    <property type="evidence" value="ECO:0007669"/>
    <property type="project" value="TreeGrafter"/>
</dbReference>
<keyword evidence="9" id="KW-0963">Cytoplasm</keyword>
<evidence type="ECO:0000256" key="2">
    <source>
        <dbReference type="ARBA" id="ARBA00022723"/>
    </source>
</evidence>
<reference evidence="11" key="1">
    <citation type="submission" date="2024-07" db="EMBL/GenBank/DDBJ databases">
        <title>Complete genome sequences of cellulolytic bacteria, Kitasatospora sp. CMC57 and Streptomyces sp. CMC78, isolated from Japanese agricultural soil.</title>
        <authorList>
            <person name="Hashimoto T."/>
            <person name="Ito M."/>
            <person name="Iwamoto M."/>
            <person name="Fukahori D."/>
            <person name="Shoda T."/>
            <person name="Sakoda M."/>
            <person name="Morohoshi T."/>
            <person name="Mitsuboshi M."/>
            <person name="Nishizawa T."/>
        </authorList>
    </citation>
    <scope>NUCLEOTIDE SEQUENCE</scope>
    <source>
        <strain evidence="11">CMC57</strain>
    </source>
</reference>
<comment type="catalytic activity">
    <reaction evidence="9">
        <text>D-ribose + ATP = D-ribose 5-phosphate + ADP + H(+)</text>
        <dbReference type="Rhea" id="RHEA:13697"/>
        <dbReference type="ChEBI" id="CHEBI:15378"/>
        <dbReference type="ChEBI" id="CHEBI:30616"/>
        <dbReference type="ChEBI" id="CHEBI:47013"/>
        <dbReference type="ChEBI" id="CHEBI:78346"/>
        <dbReference type="ChEBI" id="CHEBI:456216"/>
        <dbReference type="EC" id="2.7.1.15"/>
    </reaction>
</comment>
<keyword evidence="4 9" id="KW-0418">Kinase</keyword>
<keyword evidence="5 9" id="KW-0067">ATP-binding</keyword>
<dbReference type="HAMAP" id="MF_01987">
    <property type="entry name" value="Ribokinase"/>
    <property type="match status" value="1"/>
</dbReference>
<proteinExistence type="inferred from homology"/>
<feature type="active site" description="Proton acceptor" evidence="9">
    <location>
        <position position="261"/>
    </location>
</feature>
<evidence type="ECO:0000256" key="8">
    <source>
        <dbReference type="ARBA" id="ARBA00023277"/>
    </source>
</evidence>
<dbReference type="CDD" id="cd01174">
    <property type="entry name" value="ribokinase"/>
    <property type="match status" value="1"/>
</dbReference>
<keyword evidence="8 9" id="KW-0119">Carbohydrate metabolism</keyword>
<dbReference type="PANTHER" id="PTHR10584">
    <property type="entry name" value="SUGAR KINASE"/>
    <property type="match status" value="1"/>
</dbReference>
<dbReference type="PANTHER" id="PTHR10584:SF166">
    <property type="entry name" value="RIBOKINASE"/>
    <property type="match status" value="1"/>
</dbReference>
<comment type="caution">
    <text evidence="9">Lacks conserved residue(s) required for the propagation of feature annotation.</text>
</comment>
<evidence type="ECO:0000256" key="1">
    <source>
        <dbReference type="ARBA" id="ARBA00022679"/>
    </source>
</evidence>
<dbReference type="GO" id="GO:0005524">
    <property type="term" value="F:ATP binding"/>
    <property type="evidence" value="ECO:0007669"/>
    <property type="project" value="UniProtKB-UniRule"/>
</dbReference>
<evidence type="ECO:0000256" key="7">
    <source>
        <dbReference type="ARBA" id="ARBA00022958"/>
    </source>
</evidence>
<comment type="pathway">
    <text evidence="9">Carbohydrate metabolism; D-ribose degradation; D-ribose 5-phosphate from beta-D-ribopyranose: step 2/2.</text>
</comment>
<feature type="binding site" evidence="9">
    <location>
        <begin position="40"/>
        <end position="44"/>
    </location>
    <ligand>
        <name>substrate</name>
    </ligand>
</feature>
<evidence type="ECO:0000256" key="9">
    <source>
        <dbReference type="HAMAP-Rule" id="MF_01987"/>
    </source>
</evidence>
<dbReference type="EMBL" id="AP035881">
    <property type="protein sequence ID" value="BFP49502.1"/>
    <property type="molecule type" value="Genomic_DNA"/>
</dbReference>
<keyword evidence="7 9" id="KW-0630">Potassium</keyword>
<dbReference type="SUPFAM" id="SSF53613">
    <property type="entry name" value="Ribokinase-like"/>
    <property type="match status" value="1"/>
</dbReference>
<keyword evidence="3 9" id="KW-0547">Nucleotide-binding</keyword>
<feature type="binding site" evidence="9">
    <location>
        <position position="255"/>
    </location>
    <ligand>
        <name>K(+)</name>
        <dbReference type="ChEBI" id="CHEBI:29103"/>
    </ligand>
</feature>
<comment type="function">
    <text evidence="9">Catalyzes the phosphorylation of ribose at O-5 in a reaction requiring ATP and magnesium. The resulting D-ribose-5-phosphate can then be used either for sythesis of nucleotides, histidine, and tryptophan, or as a component of the pentose phosphate pathway.</text>
</comment>
<feature type="binding site" evidence="9">
    <location>
        <position position="294"/>
    </location>
    <ligand>
        <name>K(+)</name>
        <dbReference type="ChEBI" id="CHEBI:29103"/>
    </ligand>
</feature>
<comment type="similarity">
    <text evidence="9">Belongs to the carbohydrate kinase PfkB family. Ribokinase subfamily.</text>
</comment>
<dbReference type="InterPro" id="IPR011611">
    <property type="entry name" value="PfkB_dom"/>
</dbReference>
<evidence type="ECO:0000259" key="10">
    <source>
        <dbReference type="Pfam" id="PF00294"/>
    </source>
</evidence>
<evidence type="ECO:0000256" key="6">
    <source>
        <dbReference type="ARBA" id="ARBA00022842"/>
    </source>
</evidence>
<dbReference type="InterPro" id="IPR002139">
    <property type="entry name" value="Ribo/fructo_kinase"/>
</dbReference>
<feature type="binding site" evidence="9">
    <location>
        <position position="296"/>
    </location>
    <ligand>
        <name>K(+)</name>
        <dbReference type="ChEBI" id="CHEBI:29103"/>
    </ligand>
</feature>
<name>A0AB33K401_9ACTN</name>
<comment type="subcellular location">
    <subcellularLocation>
        <location evidence="9">Cytoplasm</location>
    </subcellularLocation>
</comment>
<dbReference type="InterPro" id="IPR029056">
    <property type="entry name" value="Ribokinase-like"/>
</dbReference>
<dbReference type="PRINTS" id="PR00990">
    <property type="entry name" value="RIBOKINASE"/>
</dbReference>
<comment type="subunit">
    <text evidence="9">Homodimer.</text>
</comment>
<dbReference type="Pfam" id="PF00294">
    <property type="entry name" value="PfkB"/>
    <property type="match status" value="1"/>
</dbReference>
<keyword evidence="6 9" id="KW-0460">Magnesium</keyword>
<accession>A0AB33K401</accession>
<comment type="cofactor">
    <cofactor evidence="9">
        <name>Mg(2+)</name>
        <dbReference type="ChEBI" id="CHEBI:18420"/>
    </cofactor>
    <text evidence="9">Requires a divalent cation, most likely magnesium in vivo, as an electrophilic catalyst to aid phosphoryl group transfer. It is the chelate of the metal and the nucleotide that is the actual substrate.</text>
</comment>
<dbReference type="InterPro" id="IPR011877">
    <property type="entry name" value="Ribokinase"/>
</dbReference>
<feature type="binding site" evidence="9">
    <location>
        <position position="257"/>
    </location>
    <ligand>
        <name>K(+)</name>
        <dbReference type="ChEBI" id="CHEBI:29103"/>
    </ligand>
</feature>
<organism evidence="11">
    <name type="scientific">Kitasatospora sp. CMC57</name>
    <dbReference type="NCBI Taxonomy" id="3231513"/>
    <lineage>
        <taxon>Bacteria</taxon>
        <taxon>Bacillati</taxon>
        <taxon>Actinomycetota</taxon>
        <taxon>Actinomycetes</taxon>
        <taxon>Kitasatosporales</taxon>
        <taxon>Streptomycetaceae</taxon>
        <taxon>Kitasatospora</taxon>
    </lineage>
</organism>
<keyword evidence="2 9" id="KW-0479">Metal-binding</keyword>
<feature type="binding site" evidence="9">
    <location>
        <position position="143"/>
    </location>
    <ligand>
        <name>substrate</name>
    </ligand>
</feature>
<dbReference type="EC" id="2.7.1.15" evidence="9"/>
<feature type="binding site" evidence="9">
    <location>
        <position position="300"/>
    </location>
    <ligand>
        <name>K(+)</name>
        <dbReference type="ChEBI" id="CHEBI:29103"/>
    </ligand>
</feature>
<keyword evidence="1 9" id="KW-0808">Transferase</keyword>
<feature type="binding site" evidence="9">
    <location>
        <begin position="260"/>
        <end position="261"/>
    </location>
    <ligand>
        <name>ATP</name>
        <dbReference type="ChEBI" id="CHEBI:30616"/>
    </ligand>
</feature>
<feature type="binding site" evidence="9">
    <location>
        <begin position="12"/>
        <end position="14"/>
    </location>
    <ligand>
        <name>substrate</name>
    </ligand>
</feature>
<gene>
    <name evidence="9 11" type="primary">rbsK</name>
    <name evidence="11" type="ORF">KCMC57_58700</name>
</gene>
<evidence type="ECO:0000256" key="5">
    <source>
        <dbReference type="ARBA" id="ARBA00022840"/>
    </source>
</evidence>
<protein>
    <recommendedName>
        <fullName evidence="9">Ribokinase</fullName>
        <shortName evidence="9">RK</shortName>
        <ecNumber evidence="9">2.7.1.15</ecNumber>
    </recommendedName>
</protein>
<evidence type="ECO:0000256" key="4">
    <source>
        <dbReference type="ARBA" id="ARBA00022777"/>
    </source>
</evidence>
<feature type="domain" description="Carbohydrate kinase PfkB" evidence="10">
    <location>
        <begin position="3"/>
        <end position="304"/>
    </location>
</feature>
<evidence type="ECO:0000313" key="11">
    <source>
        <dbReference type="EMBL" id="BFP49502.1"/>
    </source>
</evidence>
<dbReference type="Gene3D" id="3.40.1190.20">
    <property type="match status" value="1"/>
</dbReference>
<dbReference type="RefSeq" id="WP_407991592.1">
    <property type="nucleotide sequence ID" value="NZ_AP035881.2"/>
</dbReference>
<dbReference type="GO" id="GO:0046872">
    <property type="term" value="F:metal ion binding"/>
    <property type="evidence" value="ECO:0007669"/>
    <property type="project" value="UniProtKB-KW"/>
</dbReference>
<feature type="binding site" evidence="9">
    <location>
        <position position="291"/>
    </location>
    <ligand>
        <name>K(+)</name>
        <dbReference type="ChEBI" id="CHEBI:29103"/>
    </ligand>
</feature>
<feature type="binding site" evidence="9">
    <location>
        <begin position="229"/>
        <end position="234"/>
    </location>
    <ligand>
        <name>ATP</name>
        <dbReference type="ChEBI" id="CHEBI:30616"/>
    </ligand>
</feature>
<dbReference type="AlphaFoldDB" id="A0AB33K401"/>
<dbReference type="GO" id="GO:0019303">
    <property type="term" value="P:D-ribose catabolic process"/>
    <property type="evidence" value="ECO:0007669"/>
    <property type="project" value="UniProtKB-UniRule"/>
</dbReference>
<dbReference type="GO" id="GO:0004747">
    <property type="term" value="F:ribokinase activity"/>
    <property type="evidence" value="ECO:0007669"/>
    <property type="project" value="UniProtKB-UniRule"/>
</dbReference>
<comment type="activity regulation">
    <text evidence="9">Activated by a monovalent cation that binds near, but not in, the active site. The most likely occupant of the site in vivo is potassium. Ion binding induces a conformational change that may alter substrate affinity.</text>
</comment>